<dbReference type="AlphaFoldDB" id="A0A7M2WYQ8"/>
<evidence type="ECO:0000313" key="1">
    <source>
        <dbReference type="EMBL" id="QOV90657.1"/>
    </source>
</evidence>
<dbReference type="KEGG" id="hbs:IPV69_04660"/>
<organism evidence="1 2">
    <name type="scientific">Humisphaera borealis</name>
    <dbReference type="NCBI Taxonomy" id="2807512"/>
    <lineage>
        <taxon>Bacteria</taxon>
        <taxon>Pseudomonadati</taxon>
        <taxon>Planctomycetota</taxon>
        <taxon>Phycisphaerae</taxon>
        <taxon>Tepidisphaerales</taxon>
        <taxon>Tepidisphaeraceae</taxon>
        <taxon>Humisphaera</taxon>
    </lineage>
</organism>
<proteinExistence type="predicted"/>
<reference evidence="1 2" key="1">
    <citation type="submission" date="2020-10" db="EMBL/GenBank/DDBJ databases">
        <title>Wide distribution of Phycisphaera-like planctomycetes from WD2101 soil group in peatlands and genome analysis of the first cultivated representative.</title>
        <authorList>
            <person name="Dedysh S.N."/>
            <person name="Beletsky A.V."/>
            <person name="Ivanova A."/>
            <person name="Kulichevskaya I.S."/>
            <person name="Suzina N.E."/>
            <person name="Philippov D.A."/>
            <person name="Rakitin A.L."/>
            <person name="Mardanov A.V."/>
            <person name="Ravin N.V."/>
        </authorList>
    </citation>
    <scope>NUCLEOTIDE SEQUENCE [LARGE SCALE GENOMIC DNA]</scope>
    <source>
        <strain evidence="1 2">M1803</strain>
    </source>
</reference>
<dbReference type="Proteomes" id="UP000593765">
    <property type="component" value="Chromosome"/>
</dbReference>
<sequence>MSKQANPKTVRNLKPAVGDVVDIDAMTNPQKEQLFRDCEKVRPGEGEALTASQRALHARIRRKAGRPKIGKGAERINVTVERGLLSEADRFAKKMGITRAELIAVGLRRAIAG</sequence>
<accession>A0A7M2WYQ8</accession>
<keyword evidence="2" id="KW-1185">Reference proteome</keyword>
<dbReference type="RefSeq" id="WP_206293755.1">
    <property type="nucleotide sequence ID" value="NZ_CP063458.1"/>
</dbReference>
<protein>
    <recommendedName>
        <fullName evidence="3">Ribbon-helix-helix protein CopG domain-containing protein</fullName>
    </recommendedName>
</protein>
<evidence type="ECO:0008006" key="3">
    <source>
        <dbReference type="Google" id="ProtNLM"/>
    </source>
</evidence>
<dbReference type="EMBL" id="CP063458">
    <property type="protein sequence ID" value="QOV90657.1"/>
    <property type="molecule type" value="Genomic_DNA"/>
</dbReference>
<evidence type="ECO:0000313" key="2">
    <source>
        <dbReference type="Proteomes" id="UP000593765"/>
    </source>
</evidence>
<gene>
    <name evidence="1" type="ORF">IPV69_04660</name>
</gene>
<name>A0A7M2WYQ8_9BACT</name>